<keyword evidence="3" id="KW-1185">Reference proteome</keyword>
<dbReference type="InterPro" id="IPR006016">
    <property type="entry name" value="UspA"/>
</dbReference>
<dbReference type="EMBL" id="JACHFM010000001">
    <property type="protein sequence ID" value="MBB5221461.1"/>
    <property type="molecule type" value="Genomic_DNA"/>
</dbReference>
<protein>
    <recommendedName>
        <fullName evidence="1">UspA domain-containing protein</fullName>
    </recommendedName>
</protein>
<name>A0A840SQB8_9RHOB</name>
<sequence length="152" mass="16501">MRKSLIILDDTPEMLNAMRFAATRASKTGGGIVMLAVISPEEFQHFMGVADVMRAEAHEKVEAHFQIFKDRMEKREGITPTLAVREGDRVEQIIDYVKSDPEVGVIVLGAAADKSGPGPVVTALTGRRLNDLRVPITVVPGSMSKEDILAAS</sequence>
<dbReference type="Pfam" id="PF00582">
    <property type="entry name" value="Usp"/>
    <property type="match status" value="1"/>
</dbReference>
<dbReference type="SUPFAM" id="SSF52402">
    <property type="entry name" value="Adenine nucleotide alpha hydrolases-like"/>
    <property type="match status" value="1"/>
</dbReference>
<evidence type="ECO:0000313" key="2">
    <source>
        <dbReference type="EMBL" id="MBB5221461.1"/>
    </source>
</evidence>
<dbReference type="Gene3D" id="3.40.50.12370">
    <property type="match status" value="1"/>
</dbReference>
<dbReference type="RefSeq" id="WP_184147824.1">
    <property type="nucleotide sequence ID" value="NZ_JACHFM010000001.1"/>
</dbReference>
<dbReference type="Proteomes" id="UP000549457">
    <property type="component" value="Unassembled WGS sequence"/>
</dbReference>
<proteinExistence type="predicted"/>
<evidence type="ECO:0000259" key="1">
    <source>
        <dbReference type="Pfam" id="PF00582"/>
    </source>
</evidence>
<dbReference type="AlphaFoldDB" id="A0A840SQB8"/>
<comment type="caution">
    <text evidence="2">The sequence shown here is derived from an EMBL/GenBank/DDBJ whole genome shotgun (WGS) entry which is preliminary data.</text>
</comment>
<reference evidence="2 3" key="1">
    <citation type="submission" date="2020-08" db="EMBL/GenBank/DDBJ databases">
        <title>Genomic Encyclopedia of Type Strains, Phase IV (KMG-IV): sequencing the most valuable type-strain genomes for metagenomic binning, comparative biology and taxonomic classification.</title>
        <authorList>
            <person name="Goeker M."/>
        </authorList>
    </citation>
    <scope>NUCLEOTIDE SEQUENCE [LARGE SCALE GENOMIC DNA]</scope>
    <source>
        <strain evidence="2 3">DSM 101730</strain>
    </source>
</reference>
<dbReference type="CDD" id="cd00293">
    <property type="entry name" value="USP-like"/>
    <property type="match status" value="1"/>
</dbReference>
<feature type="domain" description="UspA" evidence="1">
    <location>
        <begin position="2"/>
        <end position="113"/>
    </location>
</feature>
<evidence type="ECO:0000313" key="3">
    <source>
        <dbReference type="Proteomes" id="UP000549457"/>
    </source>
</evidence>
<accession>A0A840SQB8</accession>
<organism evidence="2 3">
    <name type="scientific">Amaricoccus macauensis</name>
    <dbReference type="NCBI Taxonomy" id="57001"/>
    <lineage>
        <taxon>Bacteria</taxon>
        <taxon>Pseudomonadati</taxon>
        <taxon>Pseudomonadota</taxon>
        <taxon>Alphaproteobacteria</taxon>
        <taxon>Rhodobacterales</taxon>
        <taxon>Paracoccaceae</taxon>
        <taxon>Amaricoccus</taxon>
    </lineage>
</organism>
<gene>
    <name evidence="2" type="ORF">HNP73_001382</name>
</gene>